<proteinExistence type="predicted"/>
<evidence type="ECO:0000256" key="1">
    <source>
        <dbReference type="SAM" id="Phobius"/>
    </source>
</evidence>
<protein>
    <submittedName>
        <fullName evidence="2">Uncharacterized protein</fullName>
    </submittedName>
</protein>
<reference evidence="2" key="1">
    <citation type="submission" date="2015-07" db="EMBL/GenBank/DDBJ databases">
        <title>MeaNS - Measles Nucleotide Surveillance Program.</title>
        <authorList>
            <person name="Tran T."/>
            <person name="Druce J."/>
        </authorList>
    </citation>
    <scope>NUCLEOTIDE SEQUENCE</scope>
    <source>
        <strain evidence="2">UCB-OBI-ISO-001</strain>
        <tissue evidence="2">Gonad</tissue>
    </source>
</reference>
<keyword evidence="1" id="KW-0812">Transmembrane</keyword>
<keyword evidence="1" id="KW-0472">Membrane</keyword>
<feature type="transmembrane region" description="Helical" evidence="1">
    <location>
        <begin position="6"/>
        <end position="29"/>
    </location>
</feature>
<sequence length="69" mass="7543">MHLTVYLTQLLAITSSLTQITLLLAFNFLSLAHILSLSLTTNHVVAITHLIIPLALSLPFVPSTLNHLL</sequence>
<name>A0A0L8IA43_OCTBM</name>
<organism evidence="2">
    <name type="scientific">Octopus bimaculoides</name>
    <name type="common">California two-spotted octopus</name>
    <dbReference type="NCBI Taxonomy" id="37653"/>
    <lineage>
        <taxon>Eukaryota</taxon>
        <taxon>Metazoa</taxon>
        <taxon>Spiralia</taxon>
        <taxon>Lophotrochozoa</taxon>
        <taxon>Mollusca</taxon>
        <taxon>Cephalopoda</taxon>
        <taxon>Coleoidea</taxon>
        <taxon>Octopodiformes</taxon>
        <taxon>Octopoda</taxon>
        <taxon>Incirrata</taxon>
        <taxon>Octopodidae</taxon>
        <taxon>Octopus</taxon>
    </lineage>
</organism>
<feature type="transmembrane region" description="Helical" evidence="1">
    <location>
        <begin position="41"/>
        <end position="61"/>
    </location>
</feature>
<dbReference type="AlphaFoldDB" id="A0A0L8IA43"/>
<keyword evidence="1" id="KW-1133">Transmembrane helix</keyword>
<accession>A0A0L8IA43</accession>
<evidence type="ECO:0000313" key="2">
    <source>
        <dbReference type="EMBL" id="KOF98269.1"/>
    </source>
</evidence>
<gene>
    <name evidence="2" type="ORF">OCBIM_22026580mg</name>
</gene>
<dbReference type="EMBL" id="KQ416193">
    <property type="protein sequence ID" value="KOF98269.1"/>
    <property type="molecule type" value="Genomic_DNA"/>
</dbReference>